<keyword evidence="9" id="KW-1185">Reference proteome</keyword>
<feature type="domain" description="Beta-hexosaminidase bacterial type N-terminal" evidence="7">
    <location>
        <begin position="12"/>
        <end position="103"/>
    </location>
</feature>
<sequence length="634" mass="69180">MEASAGLDISLVWQESIQIERAASPSRQRSTMTDLLGSLFPRPRVATITTGEGPSRGAAPRTSLDDTLPAEGFRLRADASGIEVRYADARGLRYALATLDQLRVHPDFTTSVVDIEDHPDFAVRGYMLDVSRDRVPTRATLLRYLDLAERARLNHFELYIEHTFAYEGHDLVWQDASPFTVADLRWFDAECVARGIDFVPSVNCLGHMERWLKHPAYKDRSETPDGYVWGFERRAAATLEPTRENADFTLGLLLEIAETTSSGKINIGADEPFELGQGASADAVAERGRGEVYFEYVRHLLERLTERGYQVEFWADIFAEHPELMGRVPQGAVPVVWQYDGPLLSAAVIDGADDELRAKWEAIAFDVEATRQGARGRAAALIESGEPFWLAPGTSTWQSFVGRTDNAVDNLVDVARTGLDTGARGYVNTQWGDHGSLEPPVVSFGPLLLGGAVSWCLDSNADLDLATLVDTVALLDRTGRIGRATVEAGGAAHALGSPLLNASQLFTVLWRAGEIPSGSWPAPSGVAAARAKLETARALLVGAEPEAADGELAVSELDHAIRFALLAADVLDLGHGALAELDPETALRLRDRLDVLLAEQRTLWLRRSRPGGLDDAVGKLVPLRRLLERRAVLA</sequence>
<dbReference type="PANTHER" id="PTHR22600:SF57">
    <property type="entry name" value="BETA-N-ACETYLHEXOSAMINIDASE"/>
    <property type="match status" value="1"/>
</dbReference>
<name>A0A3S3ZNE7_9MICO</name>
<dbReference type="GO" id="GO:0016020">
    <property type="term" value="C:membrane"/>
    <property type="evidence" value="ECO:0007669"/>
    <property type="project" value="TreeGrafter"/>
</dbReference>
<dbReference type="GO" id="GO:0030203">
    <property type="term" value="P:glycosaminoglycan metabolic process"/>
    <property type="evidence" value="ECO:0007669"/>
    <property type="project" value="TreeGrafter"/>
</dbReference>
<proteinExistence type="inferred from homology"/>
<dbReference type="InterPro" id="IPR025705">
    <property type="entry name" value="Beta_hexosaminidase_sua/sub"/>
</dbReference>
<dbReference type="GO" id="GO:0005975">
    <property type="term" value="P:carbohydrate metabolic process"/>
    <property type="evidence" value="ECO:0007669"/>
    <property type="project" value="InterPro"/>
</dbReference>
<organism evidence="8 9">
    <name type="scientific">Labedella phragmitis</name>
    <dbReference type="NCBI Taxonomy" id="2498849"/>
    <lineage>
        <taxon>Bacteria</taxon>
        <taxon>Bacillati</taxon>
        <taxon>Actinomycetota</taxon>
        <taxon>Actinomycetes</taxon>
        <taxon>Micrococcales</taxon>
        <taxon>Microbacteriaceae</taxon>
        <taxon>Labedella</taxon>
    </lineage>
</organism>
<dbReference type="InterPro" id="IPR017853">
    <property type="entry name" value="GH"/>
</dbReference>
<keyword evidence="5" id="KW-0326">Glycosidase</keyword>
<evidence type="ECO:0000313" key="9">
    <source>
        <dbReference type="Proteomes" id="UP000288547"/>
    </source>
</evidence>
<comment type="caution">
    <text evidence="8">The sequence shown here is derived from an EMBL/GenBank/DDBJ whole genome shotgun (WGS) entry which is preliminary data.</text>
</comment>
<feature type="domain" description="Glycoside hydrolase family 20 catalytic" evidence="6">
    <location>
        <begin position="121"/>
        <end position="339"/>
    </location>
</feature>
<dbReference type="EC" id="3.2.1.52" evidence="3"/>
<dbReference type="InterPro" id="IPR015883">
    <property type="entry name" value="Glyco_hydro_20_cat"/>
</dbReference>
<protein>
    <recommendedName>
        <fullName evidence="3">beta-N-acetylhexosaminidase</fullName>
        <ecNumber evidence="3">3.2.1.52</ecNumber>
    </recommendedName>
</protein>
<evidence type="ECO:0000256" key="1">
    <source>
        <dbReference type="ARBA" id="ARBA00001231"/>
    </source>
</evidence>
<comment type="catalytic activity">
    <reaction evidence="1">
        <text>Hydrolysis of terminal non-reducing N-acetyl-D-hexosamine residues in N-acetyl-beta-D-hexosaminides.</text>
        <dbReference type="EC" id="3.2.1.52"/>
    </reaction>
</comment>
<dbReference type="PRINTS" id="PR00738">
    <property type="entry name" value="GLHYDRLASE20"/>
</dbReference>
<dbReference type="InterPro" id="IPR015882">
    <property type="entry name" value="HEX_bac_N"/>
</dbReference>
<keyword evidence="4 8" id="KW-0378">Hydrolase</keyword>
<dbReference type="Proteomes" id="UP000288547">
    <property type="component" value="Unassembled WGS sequence"/>
</dbReference>
<dbReference type="OrthoDB" id="9763537at2"/>
<evidence type="ECO:0000256" key="2">
    <source>
        <dbReference type="ARBA" id="ARBA00006285"/>
    </source>
</evidence>
<dbReference type="EMBL" id="RZNB01000004">
    <property type="protein sequence ID" value="RWZ49905.1"/>
    <property type="molecule type" value="Genomic_DNA"/>
</dbReference>
<dbReference type="SUPFAM" id="SSF51445">
    <property type="entry name" value="(Trans)glycosidases"/>
    <property type="match status" value="1"/>
</dbReference>
<evidence type="ECO:0000256" key="4">
    <source>
        <dbReference type="ARBA" id="ARBA00022801"/>
    </source>
</evidence>
<gene>
    <name evidence="8" type="ORF">ELQ90_11180</name>
</gene>
<evidence type="ECO:0000313" key="8">
    <source>
        <dbReference type="EMBL" id="RWZ49905.1"/>
    </source>
</evidence>
<dbReference type="Gene3D" id="3.20.20.80">
    <property type="entry name" value="Glycosidases"/>
    <property type="match status" value="1"/>
</dbReference>
<accession>A0A3S3ZNE7</accession>
<comment type="similarity">
    <text evidence="2">Belongs to the glycosyl hydrolase 20 family.</text>
</comment>
<dbReference type="AlphaFoldDB" id="A0A3S3ZNE7"/>
<reference evidence="8 9" key="1">
    <citation type="submission" date="2018-12" db="EMBL/GenBank/DDBJ databases">
        <authorList>
            <person name="Li F."/>
        </authorList>
    </citation>
    <scope>NUCLEOTIDE SEQUENCE [LARGE SCALE GENOMIC DNA]</scope>
    <source>
        <strain evidence="8 9">11W25H-1</strain>
    </source>
</reference>
<dbReference type="PANTHER" id="PTHR22600">
    <property type="entry name" value="BETA-HEXOSAMINIDASE"/>
    <property type="match status" value="1"/>
</dbReference>
<evidence type="ECO:0000259" key="7">
    <source>
        <dbReference type="Pfam" id="PF02838"/>
    </source>
</evidence>
<dbReference type="Pfam" id="PF02838">
    <property type="entry name" value="Glyco_hydro_20b"/>
    <property type="match status" value="1"/>
</dbReference>
<evidence type="ECO:0000256" key="3">
    <source>
        <dbReference type="ARBA" id="ARBA00012663"/>
    </source>
</evidence>
<dbReference type="Gene3D" id="3.30.379.10">
    <property type="entry name" value="Chitobiase/beta-hexosaminidase domain 2-like"/>
    <property type="match status" value="1"/>
</dbReference>
<dbReference type="InterPro" id="IPR029018">
    <property type="entry name" value="Hex-like_dom2"/>
</dbReference>
<evidence type="ECO:0000256" key="5">
    <source>
        <dbReference type="ARBA" id="ARBA00023295"/>
    </source>
</evidence>
<dbReference type="Pfam" id="PF00728">
    <property type="entry name" value="Glyco_hydro_20"/>
    <property type="match status" value="1"/>
</dbReference>
<evidence type="ECO:0000259" key="6">
    <source>
        <dbReference type="Pfam" id="PF00728"/>
    </source>
</evidence>
<dbReference type="GO" id="GO:0004563">
    <property type="term" value="F:beta-N-acetylhexosaminidase activity"/>
    <property type="evidence" value="ECO:0007669"/>
    <property type="project" value="UniProtKB-EC"/>
</dbReference>
<dbReference type="SUPFAM" id="SSF55545">
    <property type="entry name" value="beta-N-acetylhexosaminidase-like domain"/>
    <property type="match status" value="1"/>
</dbReference>